<comment type="similarity">
    <text evidence="9">Belongs to the methyl-accepting chemotaxis (MCP) protein family.</text>
</comment>
<gene>
    <name evidence="16" type="ORF">PCS_01540</name>
</gene>
<dbReference type="CDD" id="cd06225">
    <property type="entry name" value="HAMP"/>
    <property type="match status" value="1"/>
</dbReference>
<dbReference type="PROSITE" id="PS50111">
    <property type="entry name" value="CHEMOTAXIS_TRANSDUC_2"/>
    <property type="match status" value="1"/>
</dbReference>
<dbReference type="InterPro" id="IPR004089">
    <property type="entry name" value="MCPsignal_dom"/>
</dbReference>
<feature type="transmembrane region" description="Helical" evidence="11">
    <location>
        <begin position="7"/>
        <end position="25"/>
    </location>
</feature>
<evidence type="ECO:0000256" key="9">
    <source>
        <dbReference type="ARBA" id="ARBA00029447"/>
    </source>
</evidence>
<evidence type="ECO:0000313" key="17">
    <source>
        <dbReference type="Proteomes" id="UP000011922"/>
    </source>
</evidence>
<dbReference type="GO" id="GO:0005524">
    <property type="term" value="F:ATP binding"/>
    <property type="evidence" value="ECO:0007669"/>
    <property type="project" value="UniProtKB-KW"/>
</dbReference>
<evidence type="ECO:0000259" key="14">
    <source>
        <dbReference type="PROSITE" id="PS50113"/>
    </source>
</evidence>
<keyword evidence="8 10" id="KW-0807">Transducer</keyword>
<dbReference type="Gene3D" id="3.30.450.20">
    <property type="entry name" value="PAS domain"/>
    <property type="match status" value="1"/>
</dbReference>
<sequence>MSLRYKISIPLIVAVIVLGTISYFVTNSSLVELKDSTLAIMVDNKAHEVEQGIEQASSEALGLASLFSKLPEVAEAYEVAFSGNINDEKSPQSQQAREMLRRVLAPTLAGYKAAMGSDLKLHFHLPNGRSLLRAWWKQNLQRKGQWLDISDDISGFRQTVLDVNRSGQSLKGIELGRGGFEVRGVLPVFNAQGRQLGSVEILFPFDPIMERASKGKGQSLVVYMNAEGLEIATRLNDESKNPRVGSKYVLLSGSSTGDVEKLVNLDLLDRARQGLSTIEHGSTMLAGFPIKDYQGKQTGIVIYAMDTARQVGIIRNIQLIFVGVMAALLIVPTLIGGLFVSRFVVTPTRGMISKIKDIAEDRADLKDRLDDSQRDEIGELATWFNRLMGKIDTILCDVQGYVNMVNAVPDPIFSVDDNFRILQANTATQTFLGKTEKELKGNCCHEFFKTSVCKTDKCPIAVAKKLQGAFKSDIIDLSRDGKVMYIQPAGDILRDCDGNRVGYVEVARNVTELVLKEREIHNNLGLIKKVNDETRDAASQIAAASDQIMTRLEDVNEGATKQRDRATETATAMEQMNATVLEVARNASEASKQADATRTKALEGAEVVSKAVEAISQVRDRSMGMKATLGELGGQAESIGRIMSVINDIADQTNLLALNAAIEAARAGDAGRGFAVVADEVRKLAEKTMTATKEVGEAISAIQRGTESNIKEMDRAVTAVESAVVLANNSGTALQEIVKLVNTTTDQVRSIATAAEEQSSTSEQIGQAIVEVNRIAGDTAQGMSESVQAISELVALADRLRDLSNGDGVEQA</sequence>
<reference evidence="16 17" key="1">
    <citation type="journal article" date="2013" name="Genome Announc.">
        <title>Draft Genome Sequence for Desulfovibrio africanus Strain PCS.</title>
        <authorList>
            <person name="Brown S.D."/>
            <person name="Utturkar S.M."/>
            <person name="Arkin A.P."/>
            <person name="Deutschbauer A.M."/>
            <person name="Elias D.A."/>
            <person name="Hazen T.C."/>
            <person name="Chakraborty R."/>
        </authorList>
    </citation>
    <scope>NUCLEOTIDE SEQUENCE [LARGE SCALE GENOMIC DNA]</scope>
    <source>
        <strain evidence="16 17">PCS</strain>
    </source>
</reference>
<dbReference type="SUPFAM" id="SSF55785">
    <property type="entry name" value="PYP-like sensor domain (PAS domain)"/>
    <property type="match status" value="1"/>
</dbReference>
<keyword evidence="11" id="KW-1133">Transmembrane helix</keyword>
<keyword evidence="3" id="KW-0808">Transferase</keyword>
<keyword evidence="7" id="KW-0902">Two-component regulatory system</keyword>
<evidence type="ECO:0000256" key="2">
    <source>
        <dbReference type="ARBA" id="ARBA00022553"/>
    </source>
</evidence>
<dbReference type="PATRIC" id="fig|1262666.3.peg.1565"/>
<dbReference type="Proteomes" id="UP000011922">
    <property type="component" value="Unassembled WGS sequence"/>
</dbReference>
<dbReference type="InterPro" id="IPR035965">
    <property type="entry name" value="PAS-like_dom_sf"/>
</dbReference>
<comment type="subcellular location">
    <subcellularLocation>
        <location evidence="1">Membrane</location>
    </subcellularLocation>
</comment>
<dbReference type="Pfam" id="PF14827">
    <property type="entry name" value="dCache_3"/>
    <property type="match status" value="1"/>
</dbReference>
<evidence type="ECO:0000256" key="7">
    <source>
        <dbReference type="ARBA" id="ARBA00023012"/>
    </source>
</evidence>
<dbReference type="Gene3D" id="6.10.340.10">
    <property type="match status" value="1"/>
</dbReference>
<feature type="domain" description="PAC" evidence="14">
    <location>
        <begin position="468"/>
        <end position="522"/>
    </location>
</feature>
<dbReference type="Pfam" id="PF00672">
    <property type="entry name" value="HAMP"/>
    <property type="match status" value="1"/>
</dbReference>
<evidence type="ECO:0000256" key="3">
    <source>
        <dbReference type="ARBA" id="ARBA00022679"/>
    </source>
</evidence>
<organism evidence="16 17">
    <name type="scientific">Desulfocurvibacter africanus PCS</name>
    <dbReference type="NCBI Taxonomy" id="1262666"/>
    <lineage>
        <taxon>Bacteria</taxon>
        <taxon>Pseudomonadati</taxon>
        <taxon>Thermodesulfobacteriota</taxon>
        <taxon>Desulfovibrionia</taxon>
        <taxon>Desulfovibrionales</taxon>
        <taxon>Desulfovibrionaceae</taxon>
        <taxon>Desulfocurvibacter</taxon>
    </lineage>
</organism>
<dbReference type="GO" id="GO:0016020">
    <property type="term" value="C:membrane"/>
    <property type="evidence" value="ECO:0007669"/>
    <property type="project" value="UniProtKB-SubCell"/>
</dbReference>
<evidence type="ECO:0000256" key="5">
    <source>
        <dbReference type="ARBA" id="ARBA00022777"/>
    </source>
</evidence>
<dbReference type="Pfam" id="PF00015">
    <property type="entry name" value="MCPsignal"/>
    <property type="match status" value="1"/>
</dbReference>
<keyword evidence="4" id="KW-0547">Nucleotide-binding</keyword>
<dbReference type="Pfam" id="PF08448">
    <property type="entry name" value="PAS_4"/>
    <property type="match status" value="1"/>
</dbReference>
<keyword evidence="6" id="KW-0067">ATP-binding</keyword>
<evidence type="ECO:0000256" key="10">
    <source>
        <dbReference type="PROSITE-ProRule" id="PRU00284"/>
    </source>
</evidence>
<dbReference type="OrthoDB" id="9816383at2"/>
<protein>
    <submittedName>
        <fullName evidence="16">PAS domain S-box</fullName>
    </submittedName>
</protein>
<dbReference type="PROSITE" id="PS50113">
    <property type="entry name" value="PAC"/>
    <property type="match status" value="1"/>
</dbReference>
<keyword evidence="11" id="KW-0812">Transmembrane</keyword>
<accession>M5PTC0</accession>
<evidence type="ECO:0000259" key="12">
    <source>
        <dbReference type="PROSITE" id="PS50111"/>
    </source>
</evidence>
<evidence type="ECO:0000259" key="13">
    <source>
        <dbReference type="PROSITE" id="PS50112"/>
    </source>
</evidence>
<evidence type="ECO:0000256" key="4">
    <source>
        <dbReference type="ARBA" id="ARBA00022741"/>
    </source>
</evidence>
<dbReference type="Gene3D" id="1.10.287.950">
    <property type="entry name" value="Methyl-accepting chemotaxis protein"/>
    <property type="match status" value="1"/>
</dbReference>
<evidence type="ECO:0000313" key="16">
    <source>
        <dbReference type="EMBL" id="EMG37602.1"/>
    </source>
</evidence>
<dbReference type="InterPro" id="IPR029150">
    <property type="entry name" value="dCache_3"/>
</dbReference>
<keyword evidence="5" id="KW-0418">Kinase</keyword>
<dbReference type="AlphaFoldDB" id="M5PTC0"/>
<evidence type="ECO:0000259" key="15">
    <source>
        <dbReference type="PROSITE" id="PS50885"/>
    </source>
</evidence>
<dbReference type="SUPFAM" id="SSF58104">
    <property type="entry name" value="Methyl-accepting chemotaxis protein (MCP) signaling domain"/>
    <property type="match status" value="1"/>
</dbReference>
<proteinExistence type="inferred from homology"/>
<keyword evidence="11" id="KW-0472">Membrane</keyword>
<evidence type="ECO:0000256" key="1">
    <source>
        <dbReference type="ARBA" id="ARBA00004370"/>
    </source>
</evidence>
<dbReference type="GO" id="GO:0006935">
    <property type="term" value="P:chemotaxis"/>
    <property type="evidence" value="ECO:0007669"/>
    <property type="project" value="UniProtKB-ARBA"/>
</dbReference>
<dbReference type="FunFam" id="1.10.287.950:FF:000001">
    <property type="entry name" value="Methyl-accepting chemotaxis sensory transducer"/>
    <property type="match status" value="1"/>
</dbReference>
<dbReference type="SUPFAM" id="SSF103190">
    <property type="entry name" value="Sensory domain-like"/>
    <property type="match status" value="1"/>
</dbReference>
<dbReference type="SMART" id="SM00304">
    <property type="entry name" value="HAMP"/>
    <property type="match status" value="1"/>
</dbReference>
<dbReference type="InterPro" id="IPR000014">
    <property type="entry name" value="PAS"/>
</dbReference>
<feature type="transmembrane region" description="Helical" evidence="11">
    <location>
        <begin position="319"/>
        <end position="345"/>
    </location>
</feature>
<feature type="domain" description="Methyl-accepting transducer" evidence="12">
    <location>
        <begin position="537"/>
        <end position="773"/>
    </location>
</feature>
<name>M5PTC0_DESAF</name>
<evidence type="ECO:0000256" key="11">
    <source>
        <dbReference type="SAM" id="Phobius"/>
    </source>
</evidence>
<feature type="domain" description="PAS" evidence="13">
    <location>
        <begin position="397"/>
        <end position="442"/>
    </location>
</feature>
<dbReference type="CDD" id="cd00130">
    <property type="entry name" value="PAS"/>
    <property type="match status" value="1"/>
</dbReference>
<dbReference type="PROSITE" id="PS50112">
    <property type="entry name" value="PAS"/>
    <property type="match status" value="1"/>
</dbReference>
<dbReference type="GO" id="GO:0016301">
    <property type="term" value="F:kinase activity"/>
    <property type="evidence" value="ECO:0007669"/>
    <property type="project" value="UniProtKB-KW"/>
</dbReference>
<dbReference type="InterPro" id="IPR013656">
    <property type="entry name" value="PAS_4"/>
</dbReference>
<dbReference type="InterPro" id="IPR000700">
    <property type="entry name" value="PAS-assoc_C"/>
</dbReference>
<dbReference type="RefSeq" id="WP_005985773.1">
    <property type="nucleotide sequence ID" value="NZ_AOSV01000016.1"/>
</dbReference>
<dbReference type="GO" id="GO:0000160">
    <property type="term" value="P:phosphorelay signal transduction system"/>
    <property type="evidence" value="ECO:0007669"/>
    <property type="project" value="UniProtKB-KW"/>
</dbReference>
<comment type="caution">
    <text evidence="16">The sequence shown here is derived from an EMBL/GenBank/DDBJ whole genome shotgun (WGS) entry which is preliminary data.</text>
</comment>
<dbReference type="PANTHER" id="PTHR32089:SF112">
    <property type="entry name" value="LYSOZYME-LIKE PROTEIN-RELATED"/>
    <property type="match status" value="1"/>
</dbReference>
<dbReference type="InterPro" id="IPR003660">
    <property type="entry name" value="HAMP_dom"/>
</dbReference>
<dbReference type="EMBL" id="AOSV01000016">
    <property type="protein sequence ID" value="EMG37602.1"/>
    <property type="molecule type" value="Genomic_DNA"/>
</dbReference>
<feature type="domain" description="HAMP" evidence="15">
    <location>
        <begin position="342"/>
        <end position="396"/>
    </location>
</feature>
<dbReference type="InterPro" id="IPR029151">
    <property type="entry name" value="Sensor-like_sf"/>
</dbReference>
<keyword evidence="2" id="KW-0597">Phosphoprotein</keyword>
<evidence type="ECO:0000256" key="8">
    <source>
        <dbReference type="ARBA" id="ARBA00023224"/>
    </source>
</evidence>
<dbReference type="PANTHER" id="PTHR32089">
    <property type="entry name" value="METHYL-ACCEPTING CHEMOTAXIS PROTEIN MCPB"/>
    <property type="match status" value="1"/>
</dbReference>
<dbReference type="NCBIfam" id="TIGR00229">
    <property type="entry name" value="sensory_box"/>
    <property type="match status" value="1"/>
</dbReference>
<dbReference type="PROSITE" id="PS50885">
    <property type="entry name" value="HAMP"/>
    <property type="match status" value="1"/>
</dbReference>
<dbReference type="SMART" id="SM00283">
    <property type="entry name" value="MA"/>
    <property type="match status" value="1"/>
</dbReference>
<dbReference type="CDD" id="cd11386">
    <property type="entry name" value="MCP_signal"/>
    <property type="match status" value="1"/>
</dbReference>
<evidence type="ECO:0000256" key="6">
    <source>
        <dbReference type="ARBA" id="ARBA00022840"/>
    </source>
</evidence>